<dbReference type="EC" id="6.3.2.3" evidence="4 15"/>
<evidence type="ECO:0000313" key="19">
    <source>
        <dbReference type="EnsemblMetazoa" id="XP_019857649.1"/>
    </source>
</evidence>
<evidence type="ECO:0000256" key="9">
    <source>
        <dbReference type="ARBA" id="ARBA00022741"/>
    </source>
</evidence>
<reference evidence="19" key="2">
    <citation type="submission" date="2024-06" db="UniProtKB">
        <authorList>
            <consortium name="EnsemblMetazoa"/>
        </authorList>
    </citation>
    <scope>IDENTIFICATION</scope>
</reference>
<dbReference type="InterPro" id="IPR016185">
    <property type="entry name" value="PreATP-grasp_dom_sf"/>
</dbReference>
<evidence type="ECO:0000256" key="12">
    <source>
        <dbReference type="ARBA" id="ARBA00048871"/>
    </source>
</evidence>
<dbReference type="AlphaFoldDB" id="A0AAN0JLK7"/>
<dbReference type="GO" id="GO:0005829">
    <property type="term" value="C:cytosol"/>
    <property type="evidence" value="ECO:0007669"/>
    <property type="project" value="TreeGrafter"/>
</dbReference>
<reference evidence="20" key="1">
    <citation type="journal article" date="2010" name="Nature">
        <title>The Amphimedon queenslandica genome and the evolution of animal complexity.</title>
        <authorList>
            <person name="Srivastava M."/>
            <person name="Simakov O."/>
            <person name="Chapman J."/>
            <person name="Fahey B."/>
            <person name="Gauthier M.E."/>
            <person name="Mitros T."/>
            <person name="Richards G.S."/>
            <person name="Conaco C."/>
            <person name="Dacre M."/>
            <person name="Hellsten U."/>
            <person name="Larroux C."/>
            <person name="Putnam N.H."/>
            <person name="Stanke M."/>
            <person name="Adamska M."/>
            <person name="Darling A."/>
            <person name="Degnan S.M."/>
            <person name="Oakley T.H."/>
            <person name="Plachetzki D.C."/>
            <person name="Zhai Y."/>
            <person name="Adamski M."/>
            <person name="Calcino A."/>
            <person name="Cummins S.F."/>
            <person name="Goodstein D.M."/>
            <person name="Harris C."/>
            <person name="Jackson D.J."/>
            <person name="Leys S.P."/>
            <person name="Shu S."/>
            <person name="Woodcroft B.J."/>
            <person name="Vervoort M."/>
            <person name="Kosik K.S."/>
            <person name="Manning G."/>
            <person name="Degnan B.M."/>
            <person name="Rokhsar D.S."/>
        </authorList>
    </citation>
    <scope>NUCLEOTIDE SEQUENCE [LARGE SCALE GENOMIC DNA]</scope>
</reference>
<dbReference type="Gene3D" id="3.30.1490.80">
    <property type="match status" value="1"/>
</dbReference>
<evidence type="ECO:0000256" key="10">
    <source>
        <dbReference type="ARBA" id="ARBA00022840"/>
    </source>
</evidence>
<dbReference type="Gene3D" id="1.10.1080.10">
    <property type="entry name" value="Glutathione Synthetase, Chain A, domain 3"/>
    <property type="match status" value="1"/>
</dbReference>
<name>A0AAN0JLK7_AMPQE</name>
<proteinExistence type="inferred from homology"/>
<keyword evidence="10 15" id="KW-0067">ATP-binding</keyword>
<dbReference type="Gene3D" id="3.30.1490.50">
    <property type="match status" value="1"/>
</dbReference>
<keyword evidence="9 15" id="KW-0547">Nucleotide-binding</keyword>
<evidence type="ECO:0000256" key="11">
    <source>
        <dbReference type="ARBA" id="ARBA00022842"/>
    </source>
</evidence>
<dbReference type="InterPro" id="IPR014049">
    <property type="entry name" value="Glutathione_synthase_N_euk"/>
</dbReference>
<dbReference type="Pfam" id="PF03917">
    <property type="entry name" value="GSH_synth_ATP"/>
    <property type="match status" value="1"/>
</dbReference>
<keyword evidence="8 15" id="KW-0479">Metal-binding</keyword>
<comment type="function">
    <text evidence="14">Catalyzes the production of glutathione from gamma-glutamylcysteine and glycine in an ATP-dependent manner. Glutathione (gamma-glutamylcysteinylglycine, GSH) is the most abundant intracellular thiol in living aerobic cells and is required for numerous processes including the protection of cells against oxidative damage, amino acid transport, the detoxification of foreign compounds, the maintenance of protein sulfhydryl groups in a reduced state and acts as a cofactor for a number of enzymes. Participates in ophthalmate biosynthesis in hepatocytes.</text>
</comment>
<dbReference type="KEGG" id="aqu:100638272"/>
<dbReference type="GeneID" id="100638272"/>
<keyword evidence="20" id="KW-1185">Reference proteome</keyword>
<dbReference type="FunFam" id="3.40.50.1760:FF:000001">
    <property type="entry name" value="Glutathione synthetase"/>
    <property type="match status" value="1"/>
</dbReference>
<dbReference type="GO" id="GO:0000287">
    <property type="term" value="F:magnesium ion binding"/>
    <property type="evidence" value="ECO:0007669"/>
    <property type="project" value="UniProtKB-UniRule"/>
</dbReference>
<evidence type="ECO:0000256" key="2">
    <source>
        <dbReference type="ARBA" id="ARBA00010385"/>
    </source>
</evidence>
<evidence type="ECO:0000256" key="6">
    <source>
        <dbReference type="ARBA" id="ARBA00022598"/>
    </source>
</evidence>
<evidence type="ECO:0000256" key="15">
    <source>
        <dbReference type="PIRNR" id="PIRNR001558"/>
    </source>
</evidence>
<dbReference type="Pfam" id="PF03199">
    <property type="entry name" value="GSH_synthase"/>
    <property type="match status" value="1"/>
</dbReference>
<evidence type="ECO:0000256" key="17">
    <source>
        <dbReference type="PIRSR" id="PIRSR001558-2"/>
    </source>
</evidence>
<accession>A0AAN0JLK7</accession>
<evidence type="ECO:0000256" key="4">
    <source>
        <dbReference type="ARBA" id="ARBA00012214"/>
    </source>
</evidence>
<evidence type="ECO:0000256" key="1">
    <source>
        <dbReference type="ARBA" id="ARBA00004965"/>
    </source>
</evidence>
<feature type="binding site" evidence="17">
    <location>
        <position position="145"/>
    </location>
    <ligand>
        <name>Mg(2+)</name>
        <dbReference type="ChEBI" id="CHEBI:18420"/>
    </ligand>
</feature>
<feature type="binding site" evidence="16">
    <location>
        <begin position="399"/>
        <end position="402"/>
    </location>
    <ligand>
        <name>ATP</name>
        <dbReference type="ChEBI" id="CHEBI:30616"/>
    </ligand>
</feature>
<evidence type="ECO:0000256" key="13">
    <source>
        <dbReference type="ARBA" id="ARBA00052123"/>
    </source>
</evidence>
<evidence type="ECO:0000256" key="8">
    <source>
        <dbReference type="ARBA" id="ARBA00022723"/>
    </source>
</evidence>
<dbReference type="GO" id="GO:0043295">
    <property type="term" value="F:glutathione binding"/>
    <property type="evidence" value="ECO:0007669"/>
    <property type="project" value="UniProtKB-UniRule"/>
</dbReference>
<dbReference type="PANTHER" id="PTHR11130:SF0">
    <property type="entry name" value="GLUTATHIONE SYNTHETASE"/>
    <property type="match status" value="1"/>
</dbReference>
<feature type="binding site" evidence="16">
    <location>
        <position position="307"/>
    </location>
    <ligand>
        <name>ATP</name>
        <dbReference type="ChEBI" id="CHEBI:30616"/>
    </ligand>
</feature>
<feature type="domain" description="Glutathione synthase substrate-binding" evidence="18">
    <location>
        <begin position="205"/>
        <end position="303"/>
    </location>
</feature>
<comment type="catalytic activity">
    <reaction evidence="13">
        <text>gamma-L-glutamyl-(2S)-2-aminobutanoate + glycine + ATP = ophthalmate + ADP + phosphate + H(+)</text>
        <dbReference type="Rhea" id="RHEA:72075"/>
        <dbReference type="ChEBI" id="CHEBI:15378"/>
        <dbReference type="ChEBI" id="CHEBI:30616"/>
        <dbReference type="ChEBI" id="CHEBI:43474"/>
        <dbReference type="ChEBI" id="CHEBI:57305"/>
        <dbReference type="ChEBI" id="CHEBI:189406"/>
        <dbReference type="ChEBI" id="CHEBI:189750"/>
        <dbReference type="ChEBI" id="CHEBI:456216"/>
    </reaction>
    <physiologicalReaction direction="left-to-right" evidence="13">
        <dbReference type="Rhea" id="RHEA:72076"/>
    </physiologicalReaction>
</comment>
<dbReference type="Gene3D" id="3.30.470.20">
    <property type="entry name" value="ATP-grasp fold, B domain"/>
    <property type="match status" value="1"/>
</dbReference>
<dbReference type="SUPFAM" id="SSF56059">
    <property type="entry name" value="Glutathione synthetase ATP-binding domain-like"/>
    <property type="match status" value="1"/>
</dbReference>
<keyword evidence="6 15" id="KW-0436">Ligase</keyword>
<dbReference type="PANTHER" id="PTHR11130">
    <property type="entry name" value="GLUTATHIONE SYNTHETASE"/>
    <property type="match status" value="1"/>
</dbReference>
<dbReference type="InterPro" id="IPR037013">
    <property type="entry name" value="GSH-S_sub-bd_sf"/>
</dbReference>
<dbReference type="PIRSF" id="PIRSF001558">
    <property type="entry name" value="GSHase"/>
    <property type="match status" value="1"/>
</dbReference>
<dbReference type="InterPro" id="IPR014709">
    <property type="entry name" value="Glutathione_synthase_C_euk"/>
</dbReference>
<protein>
    <recommendedName>
        <fullName evidence="5 15">Glutathione synthetase</fullName>
        <shortName evidence="15">GSH-S</shortName>
        <ecNumber evidence="4 15">6.3.2.3</ecNumber>
    </recommendedName>
</protein>
<comment type="cofactor">
    <cofactor evidence="15 17">
        <name>Mg(2+)</name>
        <dbReference type="ChEBI" id="CHEBI:18420"/>
    </cofactor>
    <text evidence="15 17">Binds 1 Mg(2+) ion per subunit.</text>
</comment>
<comment type="pathway">
    <text evidence="1 15">Sulfur metabolism; glutathione biosynthesis; glutathione from L-cysteine and L-glutamate: step 2/2.</text>
</comment>
<dbReference type="FunFam" id="3.30.1490.50:FF:000001">
    <property type="entry name" value="Glutathione synthetase"/>
    <property type="match status" value="1"/>
</dbReference>
<sequence>MSGVISTSPSSSSWWQTTEAAEDTRDYVISAGLLLYTPDVLPTNISCVLTPSPFPRLLFHHAMNIQPALNQLIESLSKDSDFIAEAFRKILKSDDFVRHLMDIYNEVKASGDKQTTCLGFHRTDYLVDVQRSHDGRVSLGLKMVEINTIAAGFASLSSKMADLQKYVTSRYTPGSVIEAEPNGCFDGFVDAFATAWKEYGQSNSVILFVVKENEANKFDQRQIEHGLWKRYSIRVIRRTLTEIGNTIKLTPEREAFIDGYEISVVYYRAGYGPSCYHSDIEWNGRRLLELSKASNCPSAAYQLIGFKKVQQILSEKGILEKYIKEEGVVSDVRQTFTGQYTLEQNPEGDKAVAMALENPQRFVMKPQREGGGNNLYNEELKETLSRISSSEERERYILMDFINAPSFPNFVLKKGEKSIKKMRVISELGIYGAYVR</sequence>
<feature type="binding site" evidence="17">
    <location>
        <position position="147"/>
    </location>
    <ligand>
        <name>Mg(2+)</name>
        <dbReference type="ChEBI" id="CHEBI:18420"/>
    </ligand>
</feature>
<dbReference type="Gene3D" id="3.40.50.1760">
    <property type="entry name" value="Glutathione synthase, substrate-binding domain superfamily, eukaryotic"/>
    <property type="match status" value="1"/>
</dbReference>
<comment type="catalytic activity">
    <reaction evidence="12">
        <text>gamma-L-glutamyl-L-cysteine + glycine + ATP = glutathione + ADP + phosphate + H(+)</text>
        <dbReference type="Rhea" id="RHEA:13557"/>
        <dbReference type="ChEBI" id="CHEBI:15378"/>
        <dbReference type="ChEBI" id="CHEBI:30616"/>
        <dbReference type="ChEBI" id="CHEBI:43474"/>
        <dbReference type="ChEBI" id="CHEBI:57305"/>
        <dbReference type="ChEBI" id="CHEBI:57925"/>
        <dbReference type="ChEBI" id="CHEBI:58173"/>
        <dbReference type="ChEBI" id="CHEBI:456216"/>
        <dbReference type="EC" id="6.3.2.3"/>
    </reaction>
    <physiologicalReaction direction="left-to-right" evidence="12">
        <dbReference type="Rhea" id="RHEA:13558"/>
    </physiologicalReaction>
</comment>
<dbReference type="NCBIfam" id="TIGR01986">
    <property type="entry name" value="glut_syn_euk"/>
    <property type="match status" value="1"/>
</dbReference>
<feature type="binding site" evidence="16">
    <location>
        <position position="122"/>
    </location>
    <ligand>
        <name>substrate</name>
    </ligand>
</feature>
<keyword evidence="11 15" id="KW-0460">Magnesium</keyword>
<evidence type="ECO:0000256" key="7">
    <source>
        <dbReference type="ARBA" id="ARBA00022684"/>
    </source>
</evidence>
<dbReference type="InterPro" id="IPR005615">
    <property type="entry name" value="Glutathione_synthase"/>
</dbReference>
<evidence type="ECO:0000259" key="18">
    <source>
        <dbReference type="Pfam" id="PF03199"/>
    </source>
</evidence>
<feature type="binding site" evidence="16">
    <location>
        <position position="427"/>
    </location>
    <ligand>
        <name>ATP</name>
        <dbReference type="ChEBI" id="CHEBI:30616"/>
    </ligand>
</feature>
<evidence type="ECO:0000313" key="20">
    <source>
        <dbReference type="Proteomes" id="UP000007879"/>
    </source>
</evidence>
<evidence type="ECO:0000256" key="16">
    <source>
        <dbReference type="PIRSR" id="PIRSR001558-1"/>
    </source>
</evidence>
<feature type="binding site" evidence="16">
    <location>
        <begin position="365"/>
        <end position="374"/>
    </location>
    <ligand>
        <name>ATP</name>
        <dbReference type="ChEBI" id="CHEBI:30616"/>
    </ligand>
</feature>
<feature type="binding site" evidence="16">
    <location>
        <position position="220"/>
    </location>
    <ligand>
        <name>substrate</name>
    </ligand>
</feature>
<evidence type="ECO:0000256" key="14">
    <source>
        <dbReference type="ARBA" id="ARBA00059746"/>
    </source>
</evidence>
<feature type="binding site" evidence="16">
    <location>
        <position position="145"/>
    </location>
    <ligand>
        <name>ATP</name>
        <dbReference type="ChEBI" id="CHEBI:30616"/>
    </ligand>
</feature>
<comment type="similarity">
    <text evidence="2 15">Belongs to the eukaryotic GSH synthase family.</text>
</comment>
<evidence type="ECO:0000256" key="5">
    <source>
        <dbReference type="ARBA" id="ARBA00020821"/>
    </source>
</evidence>
<dbReference type="EnsemblMetazoa" id="XM_020002090.1">
    <property type="protein sequence ID" value="XP_019857649.1"/>
    <property type="gene ID" value="LOC100638272"/>
</dbReference>
<feature type="binding site" evidence="16">
    <location>
        <position position="376"/>
    </location>
    <ligand>
        <name>ATP</name>
        <dbReference type="ChEBI" id="CHEBI:30616"/>
    </ligand>
</feature>
<dbReference type="RefSeq" id="XP_019857649.1">
    <property type="nucleotide sequence ID" value="XM_020002090.1"/>
</dbReference>
<dbReference type="GO" id="GO:0004363">
    <property type="term" value="F:glutathione synthase activity"/>
    <property type="evidence" value="ECO:0007669"/>
    <property type="project" value="UniProtKB-UniRule"/>
</dbReference>
<feature type="binding site" evidence="17">
    <location>
        <position position="369"/>
    </location>
    <ligand>
        <name>Mg(2+)</name>
        <dbReference type="ChEBI" id="CHEBI:18420"/>
    </ligand>
</feature>
<dbReference type="InterPro" id="IPR014042">
    <property type="entry name" value="Glutathione_synthase_a-hlx"/>
</dbReference>
<keyword evidence="7 15" id="KW-0317">Glutathione biosynthesis</keyword>
<dbReference type="GO" id="GO:0005524">
    <property type="term" value="F:ATP binding"/>
    <property type="evidence" value="ECO:0007669"/>
    <property type="project" value="UniProtKB-UniRule"/>
</dbReference>
<dbReference type="Proteomes" id="UP000007879">
    <property type="component" value="Unassembled WGS sequence"/>
</dbReference>
<evidence type="ECO:0000256" key="3">
    <source>
        <dbReference type="ARBA" id="ARBA00011738"/>
    </source>
</evidence>
<organism evidence="19 20">
    <name type="scientific">Amphimedon queenslandica</name>
    <name type="common">Sponge</name>
    <dbReference type="NCBI Taxonomy" id="400682"/>
    <lineage>
        <taxon>Eukaryota</taxon>
        <taxon>Metazoa</taxon>
        <taxon>Porifera</taxon>
        <taxon>Demospongiae</taxon>
        <taxon>Heteroscleromorpha</taxon>
        <taxon>Haplosclerida</taxon>
        <taxon>Niphatidae</taxon>
        <taxon>Amphimedon</taxon>
    </lineage>
</organism>
<dbReference type="InterPro" id="IPR004887">
    <property type="entry name" value="GSH_synth_subst-bd"/>
</dbReference>
<comment type="subunit">
    <text evidence="3">Homodimer.</text>
</comment>
<dbReference type="SUPFAM" id="SSF52440">
    <property type="entry name" value="PreATP-grasp domain"/>
    <property type="match status" value="1"/>
</dbReference>